<dbReference type="Pfam" id="PF13784">
    <property type="entry name" value="Fic_N"/>
    <property type="match status" value="1"/>
</dbReference>
<feature type="binding site" evidence="3">
    <location>
        <begin position="220"/>
        <end position="227"/>
    </location>
    <ligand>
        <name>ATP</name>
        <dbReference type="ChEBI" id="CHEBI:30616"/>
    </ligand>
</feature>
<dbReference type="Gene3D" id="1.10.3290.10">
    <property type="entry name" value="Fido-like domain"/>
    <property type="match status" value="1"/>
</dbReference>
<evidence type="ECO:0000256" key="2">
    <source>
        <dbReference type="PIRSR" id="PIRSR640198-1"/>
    </source>
</evidence>
<dbReference type="InterPro" id="IPR036597">
    <property type="entry name" value="Fido-like_dom_sf"/>
</dbReference>
<evidence type="ECO:0000256" key="3">
    <source>
        <dbReference type="PIRSR" id="PIRSR640198-2"/>
    </source>
</evidence>
<gene>
    <name evidence="5" type="ORF">FHS89_002911</name>
</gene>
<dbReference type="PANTHER" id="PTHR13504">
    <property type="entry name" value="FIDO DOMAIN-CONTAINING PROTEIN DDB_G0283145"/>
    <property type="match status" value="1"/>
</dbReference>
<dbReference type="InterPro" id="IPR026287">
    <property type="entry name" value="SoFic-like"/>
</dbReference>
<keyword evidence="1" id="KW-0547">Nucleotide-binding</keyword>
<sequence length="384" mass="43515">MDHVMQRSAGRFITQLQGYKAFLPSHLPVDPPLNIDSEMQMLLSRADRALGRLDGSVQSLPNADLFVFMYVRKEAVLSSQIEGTQASIGDVLEVEAQVFDPERPDDVGEVLNYVNALNYGLERLDTLPLSMRLIREIHAHLMQGVRGQHATPGEFRQTQNWIGPSGATLKTATFIPPPPDALPDLLTNLERYIHQKDTIPLLIKIGIAHAQFETLHPFIDGNGRTGRLLITLLLCERETLIKPVLYLSYYLKRNRQQYYDLLQAIRHSGHWEEWIKFFLCGVAEVANEATETARRIVDLREAHRDLIVSHLDRGAANGLKLLESLYQRPIFAVADVAEILSITPQAANKLTEKLLGLGLIVEITGHKRNRRFRYQPYIALFTED</sequence>
<dbReference type="PANTHER" id="PTHR13504:SF38">
    <property type="entry name" value="FIDO DOMAIN-CONTAINING PROTEIN"/>
    <property type="match status" value="1"/>
</dbReference>
<name>A0A840X825_9RHOB</name>
<evidence type="ECO:0000313" key="5">
    <source>
        <dbReference type="EMBL" id="MBB5516867.1"/>
    </source>
</evidence>
<evidence type="ECO:0000259" key="4">
    <source>
        <dbReference type="PROSITE" id="PS51459"/>
    </source>
</evidence>
<dbReference type="AlphaFoldDB" id="A0A840X825"/>
<dbReference type="InterPro" id="IPR036390">
    <property type="entry name" value="WH_DNA-bd_sf"/>
</dbReference>
<proteinExistence type="predicted"/>
<evidence type="ECO:0000313" key="6">
    <source>
        <dbReference type="Proteomes" id="UP000553766"/>
    </source>
</evidence>
<dbReference type="SUPFAM" id="SSF46785">
    <property type="entry name" value="Winged helix' DNA-binding domain"/>
    <property type="match status" value="1"/>
</dbReference>
<keyword evidence="1" id="KW-0067">ATP-binding</keyword>
<feature type="binding site" evidence="1">
    <location>
        <position position="216"/>
    </location>
    <ligand>
        <name>ATP</name>
        <dbReference type="ChEBI" id="CHEBI:30616"/>
    </ligand>
</feature>
<dbReference type="InterPro" id="IPR025758">
    <property type="entry name" value="Fic/DOC_N"/>
</dbReference>
<accession>A0A840X825</accession>
<feature type="binding site" evidence="1">
    <location>
        <begin position="221"/>
        <end position="227"/>
    </location>
    <ligand>
        <name>ATP</name>
        <dbReference type="ChEBI" id="CHEBI:30616"/>
    </ligand>
</feature>
<evidence type="ECO:0000256" key="1">
    <source>
        <dbReference type="PIRSR" id="PIRSR038925-1"/>
    </source>
</evidence>
<keyword evidence="6" id="KW-1185">Reference proteome</keyword>
<dbReference type="RefSeq" id="WP_221229452.1">
    <property type="nucleotide sequence ID" value="NZ_JACIJS010000010.1"/>
</dbReference>
<protein>
    <submittedName>
        <fullName evidence="5">Fic family protein</fullName>
    </submittedName>
</protein>
<dbReference type="PIRSF" id="PIRSF038925">
    <property type="entry name" value="AMP-prot_trans"/>
    <property type="match status" value="1"/>
</dbReference>
<dbReference type="PROSITE" id="PS51459">
    <property type="entry name" value="FIDO"/>
    <property type="match status" value="1"/>
</dbReference>
<feature type="binding site" evidence="3">
    <location>
        <begin position="258"/>
        <end position="259"/>
    </location>
    <ligand>
        <name>ATP</name>
        <dbReference type="ChEBI" id="CHEBI:30616"/>
    </ligand>
</feature>
<reference evidence="5 6" key="1">
    <citation type="submission" date="2020-08" db="EMBL/GenBank/DDBJ databases">
        <title>Genomic Encyclopedia of Type Strains, Phase IV (KMG-IV): sequencing the most valuable type-strain genomes for metagenomic binning, comparative biology and taxonomic classification.</title>
        <authorList>
            <person name="Goeker M."/>
        </authorList>
    </citation>
    <scope>NUCLEOTIDE SEQUENCE [LARGE SCALE GENOMIC DNA]</scope>
    <source>
        <strain evidence="5 6">DSM 103377</strain>
    </source>
</reference>
<organism evidence="5 6">
    <name type="scientific">Rubricella aquisinus</name>
    <dbReference type="NCBI Taxonomy" id="2028108"/>
    <lineage>
        <taxon>Bacteria</taxon>
        <taxon>Pseudomonadati</taxon>
        <taxon>Pseudomonadota</taxon>
        <taxon>Alphaproteobacteria</taxon>
        <taxon>Rhodobacterales</taxon>
        <taxon>Paracoccaceae</taxon>
        <taxon>Rubricella</taxon>
    </lineage>
</organism>
<feature type="active site" evidence="2">
    <location>
        <position position="216"/>
    </location>
</feature>
<dbReference type="GO" id="GO:0005524">
    <property type="term" value="F:ATP binding"/>
    <property type="evidence" value="ECO:0007669"/>
    <property type="project" value="UniProtKB-KW"/>
</dbReference>
<dbReference type="InterPro" id="IPR040198">
    <property type="entry name" value="Fido_containing"/>
</dbReference>
<feature type="binding site" evidence="1">
    <location>
        <position position="258"/>
    </location>
    <ligand>
        <name>ATP</name>
        <dbReference type="ChEBI" id="CHEBI:30616"/>
    </ligand>
</feature>
<feature type="domain" description="Fido" evidence="4">
    <location>
        <begin position="129"/>
        <end position="280"/>
    </location>
</feature>
<dbReference type="EMBL" id="JACIJS010000010">
    <property type="protein sequence ID" value="MBB5516867.1"/>
    <property type="molecule type" value="Genomic_DNA"/>
</dbReference>
<dbReference type="SUPFAM" id="SSF140931">
    <property type="entry name" value="Fic-like"/>
    <property type="match status" value="1"/>
</dbReference>
<feature type="binding site" evidence="1">
    <location>
        <position position="82"/>
    </location>
    <ligand>
        <name>ATP</name>
        <dbReference type="ChEBI" id="CHEBI:30616"/>
    </ligand>
</feature>
<dbReference type="Proteomes" id="UP000553766">
    <property type="component" value="Unassembled WGS sequence"/>
</dbReference>
<dbReference type="InterPro" id="IPR003812">
    <property type="entry name" value="Fido"/>
</dbReference>
<comment type="caution">
    <text evidence="5">The sequence shown here is derived from an EMBL/GenBank/DDBJ whole genome shotgun (WGS) entry which is preliminary data.</text>
</comment>
<dbReference type="Pfam" id="PF02661">
    <property type="entry name" value="Fic"/>
    <property type="match status" value="1"/>
</dbReference>